<evidence type="ECO:0000313" key="1">
    <source>
        <dbReference type="EMBL" id="ERJ78551.1"/>
    </source>
</evidence>
<dbReference type="EMBL" id="AWUY01000068">
    <property type="protein sequence ID" value="ERJ78551.1"/>
    <property type="molecule type" value="Genomic_DNA"/>
</dbReference>
<comment type="caution">
    <text evidence="1">The sequence shown here is derived from an EMBL/GenBank/DDBJ whole genome shotgun (WGS) entry which is preliminary data.</text>
</comment>
<proteinExistence type="predicted"/>
<reference evidence="1 2" key="1">
    <citation type="submission" date="2013-06" db="EMBL/GenBank/DDBJ databases">
        <authorList>
            <person name="Weinstock G."/>
            <person name="Sodergren E."/>
            <person name="Lobos E.A."/>
            <person name="Fulton L."/>
            <person name="Fulton R."/>
            <person name="Courtney L."/>
            <person name="Fronick C."/>
            <person name="O'Laughlin M."/>
            <person name="Godfrey J."/>
            <person name="Wilson R.M."/>
            <person name="Miner T."/>
            <person name="Farmer C."/>
            <person name="Delehaunty K."/>
            <person name="Cordes M."/>
            <person name="Minx P."/>
            <person name="Tomlinson C."/>
            <person name="Chen J."/>
            <person name="Wollam A."/>
            <person name="Pepin K.H."/>
            <person name="Bhonagiri V."/>
            <person name="Zhang X."/>
            <person name="Warren W."/>
            <person name="Mitreva M."/>
            <person name="Mardis E.R."/>
            <person name="Wilson R.K."/>
        </authorList>
    </citation>
    <scope>NUCLEOTIDE SEQUENCE [LARGE SCALE GENOMIC DNA]</scope>
    <source>
        <strain evidence="1 2">ATCC 29426</strain>
    </source>
</reference>
<dbReference type="Proteomes" id="UP000016660">
    <property type="component" value="Unassembled WGS sequence"/>
</dbReference>
<sequence length="54" mass="6366">VGVQRYSFFYVQRLREKKKCQDASSATKLSKIFLFHTHFKLVIVIKHAAKVIKK</sequence>
<feature type="non-terminal residue" evidence="1">
    <location>
        <position position="1"/>
    </location>
</feature>
<organism evidence="1 2">
    <name type="scientific">Prevotella disiens JCM 6334 = ATCC 29426</name>
    <dbReference type="NCBI Taxonomy" id="1235811"/>
    <lineage>
        <taxon>Bacteria</taxon>
        <taxon>Pseudomonadati</taxon>
        <taxon>Bacteroidota</taxon>
        <taxon>Bacteroidia</taxon>
        <taxon>Bacteroidales</taxon>
        <taxon>Prevotellaceae</taxon>
        <taxon>Prevotella</taxon>
    </lineage>
</organism>
<gene>
    <name evidence="1" type="ORF">HMPREF0653_00954</name>
</gene>
<accession>A0ABP2Y8D0</accession>
<name>A0ABP2Y8D0_9BACT</name>
<keyword evidence="2" id="KW-1185">Reference proteome</keyword>
<protein>
    <submittedName>
        <fullName evidence="1">Uncharacterized protein</fullName>
    </submittedName>
</protein>
<evidence type="ECO:0000313" key="2">
    <source>
        <dbReference type="Proteomes" id="UP000016660"/>
    </source>
</evidence>